<accession>A0ABQ2FFC7</accession>
<name>A0ABQ2FFC7_9DEIO</name>
<dbReference type="RefSeq" id="WP_189067507.1">
    <property type="nucleotide sequence ID" value="NZ_BMPE01000001.1"/>
</dbReference>
<evidence type="ECO:0000313" key="2">
    <source>
        <dbReference type="EMBL" id="GGK90676.1"/>
    </source>
</evidence>
<feature type="compositionally biased region" description="Basic and acidic residues" evidence="1">
    <location>
        <begin position="28"/>
        <end position="41"/>
    </location>
</feature>
<organism evidence="2 3">
    <name type="scientific">Deinococcus radiotolerans</name>
    <dbReference type="NCBI Taxonomy" id="1309407"/>
    <lineage>
        <taxon>Bacteria</taxon>
        <taxon>Thermotogati</taxon>
        <taxon>Deinococcota</taxon>
        <taxon>Deinococci</taxon>
        <taxon>Deinococcales</taxon>
        <taxon>Deinococcaceae</taxon>
        <taxon>Deinococcus</taxon>
    </lineage>
</organism>
<dbReference type="Proteomes" id="UP000604341">
    <property type="component" value="Unassembled WGS sequence"/>
</dbReference>
<dbReference type="EMBL" id="BMPE01000001">
    <property type="protein sequence ID" value="GGK90676.1"/>
    <property type="molecule type" value="Genomic_DNA"/>
</dbReference>
<keyword evidence="3" id="KW-1185">Reference proteome</keyword>
<protein>
    <submittedName>
        <fullName evidence="2">Uncharacterized protein</fullName>
    </submittedName>
</protein>
<proteinExistence type="predicted"/>
<reference evidence="3" key="1">
    <citation type="journal article" date="2019" name="Int. J. Syst. Evol. Microbiol.">
        <title>The Global Catalogue of Microorganisms (GCM) 10K type strain sequencing project: providing services to taxonomists for standard genome sequencing and annotation.</title>
        <authorList>
            <consortium name="The Broad Institute Genomics Platform"/>
            <consortium name="The Broad Institute Genome Sequencing Center for Infectious Disease"/>
            <person name="Wu L."/>
            <person name="Ma J."/>
        </authorList>
    </citation>
    <scope>NUCLEOTIDE SEQUENCE [LARGE SCALE GENOMIC DNA]</scope>
    <source>
        <strain evidence="3">JCM 19173</strain>
    </source>
</reference>
<evidence type="ECO:0000313" key="3">
    <source>
        <dbReference type="Proteomes" id="UP000604341"/>
    </source>
</evidence>
<evidence type="ECO:0000256" key="1">
    <source>
        <dbReference type="SAM" id="MobiDB-lite"/>
    </source>
</evidence>
<gene>
    <name evidence="2" type="ORF">GCM10010844_06530</name>
</gene>
<comment type="caution">
    <text evidence="2">The sequence shown here is derived from an EMBL/GenBank/DDBJ whole genome shotgun (WGS) entry which is preliminary data.</text>
</comment>
<feature type="region of interest" description="Disordered" evidence="1">
    <location>
        <begin position="1"/>
        <end position="41"/>
    </location>
</feature>
<sequence>MNRDDDVPPPPGPPAKPEASSPNGQRAGQERNAKVQQKGMKEQLKVGHAVMVLIGPTSCRPSFS</sequence>